<sequence>GSWLAAFATEGERECRGVTQVEAGGYYSMTVFSHTASRVKILFRLWSQSGDPAYEAVEILDFREDKAYVDQPLHFSSPGSQYINLVSGWNWISFNTLPQNISLEAVFAAVSRSIEQVKTQTQSAIRVNGSWLSDLSDMSGISDGLMYRIKTSAASILEVEGSAVVYDTRIPLVAGWNWTAYPPQASEQTETAVSSIMTQATQVKSQNQSVVKIGQDLVGDLVQISPGKGYTIRMDEPGTLIYPEGWTLAAQGVENK</sequence>
<accession>A0A0F8W0P8</accession>
<name>A0A0F8W0P8_9ZZZZ</name>
<organism evidence="1">
    <name type="scientific">marine sediment metagenome</name>
    <dbReference type="NCBI Taxonomy" id="412755"/>
    <lineage>
        <taxon>unclassified sequences</taxon>
        <taxon>metagenomes</taxon>
        <taxon>ecological metagenomes</taxon>
    </lineage>
</organism>
<dbReference type="AlphaFoldDB" id="A0A0F8W0P8"/>
<evidence type="ECO:0000313" key="1">
    <source>
        <dbReference type="EMBL" id="KKK50217.1"/>
    </source>
</evidence>
<gene>
    <name evidence="1" type="ORF">LCGC14_3127240</name>
</gene>
<proteinExistence type="predicted"/>
<dbReference type="EMBL" id="LAZR01068132">
    <property type="protein sequence ID" value="KKK50217.1"/>
    <property type="molecule type" value="Genomic_DNA"/>
</dbReference>
<comment type="caution">
    <text evidence="1">The sequence shown here is derived from an EMBL/GenBank/DDBJ whole genome shotgun (WGS) entry which is preliminary data.</text>
</comment>
<protein>
    <submittedName>
        <fullName evidence="1">Uncharacterized protein</fullName>
    </submittedName>
</protein>
<feature type="non-terminal residue" evidence="1">
    <location>
        <position position="1"/>
    </location>
</feature>
<reference evidence="1" key="1">
    <citation type="journal article" date="2015" name="Nature">
        <title>Complex archaea that bridge the gap between prokaryotes and eukaryotes.</title>
        <authorList>
            <person name="Spang A."/>
            <person name="Saw J.H."/>
            <person name="Jorgensen S.L."/>
            <person name="Zaremba-Niedzwiedzka K."/>
            <person name="Martijn J."/>
            <person name="Lind A.E."/>
            <person name="van Eijk R."/>
            <person name="Schleper C."/>
            <person name="Guy L."/>
            <person name="Ettema T.J."/>
        </authorList>
    </citation>
    <scope>NUCLEOTIDE SEQUENCE</scope>
</reference>